<evidence type="ECO:0000256" key="3">
    <source>
        <dbReference type="ARBA" id="ARBA00007742"/>
    </source>
</evidence>
<feature type="transmembrane region" description="Helical" evidence="13">
    <location>
        <begin position="51"/>
        <end position="70"/>
    </location>
</feature>
<evidence type="ECO:0000256" key="9">
    <source>
        <dbReference type="ARBA" id="ARBA00037910"/>
    </source>
</evidence>
<evidence type="ECO:0000256" key="6">
    <source>
        <dbReference type="ARBA" id="ARBA00022989"/>
    </source>
</evidence>
<keyword evidence="13" id="KW-0444">Lipid biosynthesis</keyword>
<feature type="transmembrane region" description="Helical" evidence="13">
    <location>
        <begin position="113"/>
        <end position="131"/>
    </location>
</feature>
<name>A0ABD1NJC9_9FABA</name>
<keyword evidence="13" id="KW-0752">Steroid biosynthesis</keyword>
<evidence type="ECO:0000256" key="10">
    <source>
        <dbReference type="ARBA" id="ARBA00048164"/>
    </source>
</evidence>
<evidence type="ECO:0000313" key="16">
    <source>
        <dbReference type="Proteomes" id="UP001603857"/>
    </source>
</evidence>
<dbReference type="PROSITE" id="PS50244">
    <property type="entry name" value="S5A_REDUCTASE"/>
    <property type="match status" value="1"/>
</dbReference>
<dbReference type="GO" id="GO:0047751">
    <property type="term" value="F:3-oxo-5-alpha-steroid 4-dehydrogenase (NADP+) activity"/>
    <property type="evidence" value="ECO:0007669"/>
    <property type="project" value="UniProtKB-EC"/>
</dbReference>
<keyword evidence="16" id="KW-1185">Reference proteome</keyword>
<comment type="pathway">
    <text evidence="2">Hormone biosynthesis.</text>
</comment>
<dbReference type="InterPro" id="IPR039357">
    <property type="entry name" value="SRD5A/TECR"/>
</dbReference>
<evidence type="ECO:0000256" key="8">
    <source>
        <dbReference type="ARBA" id="ARBA00023136"/>
    </source>
</evidence>
<proteinExistence type="inferred from homology"/>
<dbReference type="PIRSF" id="PIRSF015596">
    <property type="entry name" value="5_alpha-SR2"/>
    <property type="match status" value="1"/>
</dbReference>
<feature type="transmembrane region" description="Helical" evidence="13">
    <location>
        <begin position="151"/>
        <end position="168"/>
    </location>
</feature>
<keyword evidence="6 13" id="KW-1133">Transmembrane helix</keyword>
<evidence type="ECO:0000259" key="14">
    <source>
        <dbReference type="Pfam" id="PF02544"/>
    </source>
</evidence>
<gene>
    <name evidence="15" type="ORF">Fmac_002229</name>
</gene>
<keyword evidence="8 13" id="KW-0472">Membrane</keyword>
<evidence type="ECO:0000256" key="5">
    <source>
        <dbReference type="ARBA" id="ARBA00022692"/>
    </source>
</evidence>
<comment type="pathway">
    <text evidence="11">Steroid biosynthesis.</text>
</comment>
<dbReference type="EC" id="1.3.1.22" evidence="4 13"/>
<reference evidence="15 16" key="1">
    <citation type="submission" date="2024-08" db="EMBL/GenBank/DDBJ databases">
        <title>Insights into the chromosomal genome structure of Flemingia macrophylla.</title>
        <authorList>
            <person name="Ding Y."/>
            <person name="Zhao Y."/>
            <person name="Bi W."/>
            <person name="Wu M."/>
            <person name="Zhao G."/>
            <person name="Gong Y."/>
            <person name="Li W."/>
            <person name="Zhang P."/>
        </authorList>
    </citation>
    <scope>NUCLEOTIDE SEQUENCE [LARGE SCALE GENOMIC DNA]</scope>
    <source>
        <strain evidence="15">DYQJB</strain>
        <tissue evidence="15">Leaf</tissue>
    </source>
</reference>
<dbReference type="EMBL" id="JBGMDY010000001">
    <property type="protein sequence ID" value="KAL2348229.1"/>
    <property type="molecule type" value="Genomic_DNA"/>
</dbReference>
<evidence type="ECO:0000256" key="11">
    <source>
        <dbReference type="ARBA" id="ARBA00060577"/>
    </source>
</evidence>
<sequence length="259" mass="29550">MMMEDDASLFHYALLTFFLVAPPTFISLAFLQAPYGKYHRPGWGPGLPPPLAWFLMESPTLWLTVLLFPLGRHASNPKAQALIAPFLLHYLNRVIVYPIRLLLTPSSKNASPFPLTVALMAFAFNCLNAYLQARSLSHYADYSTGLFWPRFFLGLCIFFLGMGINVWADKTLLRLKSQGKGYVIPRGGLFDLVANPNYFGEIVEWFGYALMTCTWAALAFCIYTFANLGPRARANRRWYLEKFGEDYPKERKAVIPYLY</sequence>
<evidence type="ECO:0000256" key="12">
    <source>
        <dbReference type="ARBA" id="ARBA00068774"/>
    </source>
</evidence>
<comment type="caution">
    <text evidence="15">The sequence shown here is derived from an EMBL/GenBank/DDBJ whole genome shotgun (WGS) entry which is preliminary data.</text>
</comment>
<evidence type="ECO:0000256" key="13">
    <source>
        <dbReference type="PIRNR" id="PIRNR015596"/>
    </source>
</evidence>
<dbReference type="AlphaFoldDB" id="A0ABD1NJC9"/>
<dbReference type="Gene3D" id="1.20.120.1630">
    <property type="match status" value="1"/>
</dbReference>
<organism evidence="15 16">
    <name type="scientific">Flemingia macrophylla</name>
    <dbReference type="NCBI Taxonomy" id="520843"/>
    <lineage>
        <taxon>Eukaryota</taxon>
        <taxon>Viridiplantae</taxon>
        <taxon>Streptophyta</taxon>
        <taxon>Embryophyta</taxon>
        <taxon>Tracheophyta</taxon>
        <taxon>Spermatophyta</taxon>
        <taxon>Magnoliopsida</taxon>
        <taxon>eudicotyledons</taxon>
        <taxon>Gunneridae</taxon>
        <taxon>Pentapetalae</taxon>
        <taxon>rosids</taxon>
        <taxon>fabids</taxon>
        <taxon>Fabales</taxon>
        <taxon>Fabaceae</taxon>
        <taxon>Papilionoideae</taxon>
        <taxon>50 kb inversion clade</taxon>
        <taxon>NPAAA clade</taxon>
        <taxon>indigoferoid/millettioid clade</taxon>
        <taxon>Phaseoleae</taxon>
        <taxon>Flemingia</taxon>
    </lineage>
</organism>
<feature type="transmembrane region" description="Helical" evidence="13">
    <location>
        <begin position="82"/>
        <end position="101"/>
    </location>
</feature>
<dbReference type="GO" id="GO:0016020">
    <property type="term" value="C:membrane"/>
    <property type="evidence" value="ECO:0007669"/>
    <property type="project" value="UniProtKB-SubCell"/>
</dbReference>
<dbReference type="InterPro" id="IPR016636">
    <property type="entry name" value="3-oxo-5-alpha-steroid_4-DH"/>
</dbReference>
<feature type="transmembrane region" description="Helical" evidence="13">
    <location>
        <begin position="205"/>
        <end position="226"/>
    </location>
</feature>
<dbReference type="Proteomes" id="UP001603857">
    <property type="component" value="Unassembled WGS sequence"/>
</dbReference>
<feature type="domain" description="3-oxo-5-alpha-steroid 4-dehydrogenase C-terminal" evidence="14">
    <location>
        <begin position="112"/>
        <end position="259"/>
    </location>
</feature>
<evidence type="ECO:0000256" key="2">
    <source>
        <dbReference type="ARBA" id="ARBA00004972"/>
    </source>
</evidence>
<evidence type="ECO:0000256" key="1">
    <source>
        <dbReference type="ARBA" id="ARBA00004141"/>
    </source>
</evidence>
<keyword evidence="13" id="KW-1069">Brassinosteroid biosynthesis</keyword>
<dbReference type="GO" id="GO:0016132">
    <property type="term" value="P:brassinosteroid biosynthetic process"/>
    <property type="evidence" value="ECO:0007669"/>
    <property type="project" value="UniProtKB-KW"/>
</dbReference>
<evidence type="ECO:0000256" key="4">
    <source>
        <dbReference type="ARBA" id="ARBA00012049"/>
    </source>
</evidence>
<evidence type="ECO:0000256" key="7">
    <source>
        <dbReference type="ARBA" id="ARBA00023002"/>
    </source>
</evidence>
<dbReference type="FunFam" id="1.20.120.1630:FF:000002">
    <property type="entry name" value="Steroid 5 alpha-reductase 1"/>
    <property type="match status" value="1"/>
</dbReference>
<feature type="transmembrane region" description="Helical" evidence="13">
    <location>
        <begin position="12"/>
        <end position="31"/>
    </location>
</feature>
<dbReference type="PANTHER" id="PTHR10556:SF43">
    <property type="entry name" value="STEROID 5-ALPHA-REDUCTASE DET2"/>
    <property type="match status" value="1"/>
</dbReference>
<dbReference type="InterPro" id="IPR001104">
    <property type="entry name" value="3-oxo-5_a-steroid_4-DH_C"/>
</dbReference>
<keyword evidence="13" id="KW-0443">Lipid metabolism</keyword>
<comment type="similarity">
    <text evidence="3 13">Belongs to the steroid 5-alpha reductase family.</text>
</comment>
<keyword evidence="7" id="KW-0560">Oxidoreductase</keyword>
<evidence type="ECO:0000313" key="15">
    <source>
        <dbReference type="EMBL" id="KAL2348229.1"/>
    </source>
</evidence>
<keyword evidence="5 13" id="KW-0812">Transmembrane</keyword>
<dbReference type="Pfam" id="PF02544">
    <property type="entry name" value="Steroid_dh"/>
    <property type="match status" value="1"/>
</dbReference>
<comment type="subcellular location">
    <subcellularLocation>
        <location evidence="1">Membrane</location>
        <topology evidence="1">Multi-pass membrane protein</topology>
    </subcellularLocation>
</comment>
<accession>A0ABD1NJC9</accession>
<comment type="pathway">
    <text evidence="9 13">Plant hormone biosynthesis; brassinosteroid biosynthesis.</text>
</comment>
<comment type="function">
    <text evidence="13">Involved in a reduction step in the biosynthesis of the plant steroid, brassinolide.</text>
</comment>
<comment type="catalytic activity">
    <reaction evidence="10 13">
        <text>a 3-oxo-5alpha-steroid + NADP(+) = a 3-oxo-Delta(4)-steroid + NADPH + H(+)</text>
        <dbReference type="Rhea" id="RHEA:54384"/>
        <dbReference type="ChEBI" id="CHEBI:13601"/>
        <dbReference type="ChEBI" id="CHEBI:15378"/>
        <dbReference type="ChEBI" id="CHEBI:47909"/>
        <dbReference type="ChEBI" id="CHEBI:57783"/>
        <dbReference type="ChEBI" id="CHEBI:58349"/>
        <dbReference type="EC" id="1.3.1.22"/>
    </reaction>
</comment>
<dbReference type="PANTHER" id="PTHR10556">
    <property type="entry name" value="3-OXO-5-ALPHA-STEROID 4-DEHYDROGENASE"/>
    <property type="match status" value="1"/>
</dbReference>
<protein>
    <recommendedName>
        <fullName evidence="12 13">Steroid 5-alpha-reductase DET2</fullName>
        <ecNumber evidence="4 13">1.3.1.22</ecNumber>
    </recommendedName>
</protein>